<dbReference type="AlphaFoldDB" id="A0ABD2PHY1"/>
<name>A0ABD2PHY1_9CUCU</name>
<keyword evidence="2" id="KW-1185">Reference proteome</keyword>
<evidence type="ECO:0000313" key="1">
    <source>
        <dbReference type="EMBL" id="KAL3290402.1"/>
    </source>
</evidence>
<protein>
    <submittedName>
        <fullName evidence="1">Uncharacterized protein</fullName>
    </submittedName>
</protein>
<dbReference type="Proteomes" id="UP001516400">
    <property type="component" value="Unassembled WGS sequence"/>
</dbReference>
<reference evidence="1 2" key="1">
    <citation type="journal article" date="2021" name="BMC Biol.">
        <title>Horizontally acquired antibacterial genes associated with adaptive radiation of ladybird beetles.</title>
        <authorList>
            <person name="Li H.S."/>
            <person name="Tang X.F."/>
            <person name="Huang Y.H."/>
            <person name="Xu Z.Y."/>
            <person name="Chen M.L."/>
            <person name="Du X.Y."/>
            <person name="Qiu B.Y."/>
            <person name="Chen P.T."/>
            <person name="Zhang W."/>
            <person name="Slipinski A."/>
            <person name="Escalona H.E."/>
            <person name="Waterhouse R.M."/>
            <person name="Zwick A."/>
            <person name="Pang H."/>
        </authorList>
    </citation>
    <scope>NUCLEOTIDE SEQUENCE [LARGE SCALE GENOMIC DNA]</scope>
    <source>
        <strain evidence="1">SYSU2018</strain>
    </source>
</reference>
<dbReference type="EMBL" id="JABFTP020000186">
    <property type="protein sequence ID" value="KAL3290402.1"/>
    <property type="molecule type" value="Genomic_DNA"/>
</dbReference>
<sequence>MGQAECLITPEDALPPFTLREIGKRVAHMKKKSTATGSDGIRRSNVNHWVKKEVLHLLYNFLLLCGKQPTEWRMNRTILLPKEGKDGSRVA</sequence>
<proteinExistence type="predicted"/>
<accession>A0ABD2PHY1</accession>
<organism evidence="1 2">
    <name type="scientific">Cryptolaemus montrouzieri</name>
    <dbReference type="NCBI Taxonomy" id="559131"/>
    <lineage>
        <taxon>Eukaryota</taxon>
        <taxon>Metazoa</taxon>
        <taxon>Ecdysozoa</taxon>
        <taxon>Arthropoda</taxon>
        <taxon>Hexapoda</taxon>
        <taxon>Insecta</taxon>
        <taxon>Pterygota</taxon>
        <taxon>Neoptera</taxon>
        <taxon>Endopterygota</taxon>
        <taxon>Coleoptera</taxon>
        <taxon>Polyphaga</taxon>
        <taxon>Cucujiformia</taxon>
        <taxon>Coccinelloidea</taxon>
        <taxon>Coccinellidae</taxon>
        <taxon>Scymninae</taxon>
        <taxon>Scymnini</taxon>
        <taxon>Cryptolaemus</taxon>
    </lineage>
</organism>
<comment type="caution">
    <text evidence="1">The sequence shown here is derived from an EMBL/GenBank/DDBJ whole genome shotgun (WGS) entry which is preliminary data.</text>
</comment>
<evidence type="ECO:0000313" key="2">
    <source>
        <dbReference type="Proteomes" id="UP001516400"/>
    </source>
</evidence>
<gene>
    <name evidence="1" type="ORF">HHI36_023743</name>
</gene>